<reference evidence="1 2" key="1">
    <citation type="journal article" date="2016" name="Mol. Biol. Evol.">
        <title>Comparative Genomics of Early-Diverging Mushroom-Forming Fungi Provides Insights into the Origins of Lignocellulose Decay Capabilities.</title>
        <authorList>
            <person name="Nagy L.G."/>
            <person name="Riley R."/>
            <person name="Tritt A."/>
            <person name="Adam C."/>
            <person name="Daum C."/>
            <person name="Floudas D."/>
            <person name="Sun H."/>
            <person name="Yadav J.S."/>
            <person name="Pangilinan J."/>
            <person name="Larsson K.H."/>
            <person name="Matsuura K."/>
            <person name="Barry K."/>
            <person name="Labutti K."/>
            <person name="Kuo R."/>
            <person name="Ohm R.A."/>
            <person name="Bhattacharya S.S."/>
            <person name="Shirouzu T."/>
            <person name="Yoshinaga Y."/>
            <person name="Martin F.M."/>
            <person name="Grigoriev I.V."/>
            <person name="Hibbett D.S."/>
        </authorList>
    </citation>
    <scope>NUCLEOTIDE SEQUENCE [LARGE SCALE GENOMIC DNA]</scope>
    <source>
        <strain evidence="1 2">HHB14362 ss-1</strain>
    </source>
</reference>
<dbReference type="AlphaFoldDB" id="A0A165VEP0"/>
<dbReference type="STRING" id="1314782.A0A165VEP0"/>
<evidence type="ECO:0000313" key="1">
    <source>
        <dbReference type="EMBL" id="KZT29569.1"/>
    </source>
</evidence>
<dbReference type="EMBL" id="KV425554">
    <property type="protein sequence ID" value="KZT29569.1"/>
    <property type="molecule type" value="Genomic_DNA"/>
</dbReference>
<name>A0A165VEP0_9AGAM</name>
<gene>
    <name evidence="1" type="ORF">NEOLEDRAFT_1056780</name>
</gene>
<dbReference type="InParanoid" id="A0A165VEP0"/>
<organism evidence="1 2">
    <name type="scientific">Neolentinus lepideus HHB14362 ss-1</name>
    <dbReference type="NCBI Taxonomy" id="1314782"/>
    <lineage>
        <taxon>Eukaryota</taxon>
        <taxon>Fungi</taxon>
        <taxon>Dikarya</taxon>
        <taxon>Basidiomycota</taxon>
        <taxon>Agaricomycotina</taxon>
        <taxon>Agaricomycetes</taxon>
        <taxon>Gloeophyllales</taxon>
        <taxon>Gloeophyllaceae</taxon>
        <taxon>Neolentinus</taxon>
    </lineage>
</organism>
<protein>
    <submittedName>
        <fullName evidence="1">Uncharacterized protein</fullName>
    </submittedName>
</protein>
<keyword evidence="2" id="KW-1185">Reference proteome</keyword>
<accession>A0A165VEP0</accession>
<proteinExistence type="predicted"/>
<sequence length="94" mass="10260">MTTAQSSDTLPSTIPKLDPSGVNWAVFSERFQDAVRAKRLWGHFDGTTIAPDGPADAANPTAAETLRIETWSNNEATARYLLTQKIPDSALMRV</sequence>
<dbReference type="Proteomes" id="UP000076761">
    <property type="component" value="Unassembled WGS sequence"/>
</dbReference>
<dbReference type="OrthoDB" id="3263038at2759"/>
<evidence type="ECO:0000313" key="2">
    <source>
        <dbReference type="Proteomes" id="UP000076761"/>
    </source>
</evidence>